<evidence type="ECO:0000256" key="7">
    <source>
        <dbReference type="ARBA" id="ARBA00022962"/>
    </source>
</evidence>
<gene>
    <name evidence="8" type="primary">cbiA</name>
    <name evidence="11" type="ORF">FVE67_01890</name>
</gene>
<dbReference type="GO" id="GO:0009236">
    <property type="term" value="P:cobalamin biosynthetic process"/>
    <property type="evidence" value="ECO:0007669"/>
    <property type="project" value="UniProtKB-UniRule"/>
</dbReference>
<evidence type="ECO:0000313" key="12">
    <source>
        <dbReference type="Proteomes" id="UP000501253"/>
    </source>
</evidence>
<keyword evidence="2 8" id="KW-0169">Cobalamin biosynthesis</keyword>
<feature type="site" description="Increases nucleophilicity of active site Cys" evidence="8">
    <location>
        <position position="431"/>
    </location>
</feature>
<evidence type="ECO:0000313" key="11">
    <source>
        <dbReference type="EMBL" id="QJA05623.1"/>
    </source>
</evidence>
<dbReference type="RefSeq" id="WP_246167911.1">
    <property type="nucleotide sequence ID" value="NZ_CP042909.1"/>
</dbReference>
<organism evidence="11 12">
    <name type="scientific">Thermosulfurimonas marina</name>
    <dbReference type="NCBI Taxonomy" id="2047767"/>
    <lineage>
        <taxon>Bacteria</taxon>
        <taxon>Pseudomonadati</taxon>
        <taxon>Thermodesulfobacteriota</taxon>
        <taxon>Thermodesulfobacteria</taxon>
        <taxon>Thermodesulfobacteriales</taxon>
        <taxon>Thermodesulfobacteriaceae</taxon>
        <taxon>Thermosulfurimonas</taxon>
    </lineage>
</organism>
<dbReference type="AlphaFoldDB" id="A0A6H1WR08"/>
<dbReference type="SUPFAM" id="SSF52317">
    <property type="entry name" value="Class I glutamine amidotransferase-like"/>
    <property type="match status" value="1"/>
</dbReference>
<dbReference type="UniPathway" id="UPA00148">
    <property type="reaction ID" value="UER00231"/>
</dbReference>
<dbReference type="Pfam" id="PF07685">
    <property type="entry name" value="GATase_3"/>
    <property type="match status" value="1"/>
</dbReference>
<dbReference type="CDD" id="cd03130">
    <property type="entry name" value="GATase1_CobB"/>
    <property type="match status" value="1"/>
</dbReference>
<keyword evidence="6 8" id="KW-0460">Magnesium</keyword>
<accession>A0A6H1WR08</accession>
<dbReference type="InterPro" id="IPR002586">
    <property type="entry name" value="CobQ/CobB/MinD/ParA_Nub-bd_dom"/>
</dbReference>
<dbReference type="KEGG" id="tmai:FVE67_01890"/>
<sequence>MSQVEKNPRGLLVAAPWSGGGKTVLTCALIRALVRRGLSVAPYKVGPDYIDPAYLAAAAGRPCYNLDPWMTPGRALRRSWARGLRGARVAVVEGVMGLYDGVGGSARGSTAEVARALGLPVVLVLPVRGFAATAAALVKGLAAYDPRISLAGVILNQVGSLRHENLLRKLLEAEGFTVLGAVPREEDFKLPSRHLGLVQAAELPLSERLEVWAERLERYVDLEGLLSLAAKARVPQEDLPESLPRPRFRLAVARDEAFSFYYQENLDLLVEAGAEVLYFSPLRDPFPEEAEALYLGGGYPELYAERLAARRAFCADLKRRLEAGLPVLAECGGFMFLLEGLEVEGRRFPLVGFLPGVARLEKGLRALGYREVRIREANPFFSEGTLARGHEFRYSRVLNGGLSGLEVRDAEGNEVVTFGVSKGSVLASYIHFHFGALEEVVRSRLASTLFSGRLS</sequence>
<proteinExistence type="inferred from homology"/>
<keyword evidence="5 8" id="KW-0067">ATP-binding</keyword>
<name>A0A6H1WR08_9BACT</name>
<evidence type="ECO:0000259" key="10">
    <source>
        <dbReference type="Pfam" id="PF07685"/>
    </source>
</evidence>
<comment type="pathway">
    <text evidence="8">Cofactor biosynthesis; adenosylcobalamin biosynthesis; cob(II)yrinate a,c-diamide from sirohydrochlorin (anaerobic route): step 10/10.</text>
</comment>
<dbReference type="InterPro" id="IPR004484">
    <property type="entry name" value="CbiA/CobB_synth"/>
</dbReference>
<feature type="domain" description="CobB/CobQ-like glutamine amidotransferase" evidence="10">
    <location>
        <begin position="250"/>
        <end position="435"/>
    </location>
</feature>
<dbReference type="Proteomes" id="UP000501253">
    <property type="component" value="Chromosome"/>
</dbReference>
<keyword evidence="12" id="KW-1185">Reference proteome</keyword>
<evidence type="ECO:0000256" key="5">
    <source>
        <dbReference type="ARBA" id="ARBA00022840"/>
    </source>
</evidence>
<protein>
    <recommendedName>
        <fullName evidence="8">Cobyrinate a,c-diamide synthase</fullName>
        <ecNumber evidence="8">6.3.5.11</ecNumber>
    </recommendedName>
    <alternativeName>
        <fullName evidence="8">Cobyrinic acid a,c-diamide synthetase</fullName>
    </alternativeName>
</protein>
<dbReference type="EMBL" id="CP042909">
    <property type="protein sequence ID" value="QJA05623.1"/>
    <property type="molecule type" value="Genomic_DNA"/>
</dbReference>
<comment type="cofactor">
    <cofactor evidence="1 8">
        <name>Mg(2+)</name>
        <dbReference type="ChEBI" id="CHEBI:18420"/>
    </cofactor>
</comment>
<dbReference type="Gene3D" id="3.40.50.300">
    <property type="entry name" value="P-loop containing nucleotide triphosphate hydrolases"/>
    <property type="match status" value="1"/>
</dbReference>
<dbReference type="Pfam" id="PF01656">
    <property type="entry name" value="CbiA"/>
    <property type="match status" value="1"/>
</dbReference>
<evidence type="ECO:0000256" key="8">
    <source>
        <dbReference type="HAMAP-Rule" id="MF_00027"/>
    </source>
</evidence>
<keyword evidence="3 8" id="KW-0436">Ligase</keyword>
<evidence type="ECO:0000256" key="1">
    <source>
        <dbReference type="ARBA" id="ARBA00001946"/>
    </source>
</evidence>
<dbReference type="NCBIfam" id="NF002204">
    <property type="entry name" value="PRK01077.1"/>
    <property type="match status" value="1"/>
</dbReference>
<dbReference type="SUPFAM" id="SSF52540">
    <property type="entry name" value="P-loop containing nucleoside triphosphate hydrolases"/>
    <property type="match status" value="1"/>
</dbReference>
<evidence type="ECO:0000256" key="3">
    <source>
        <dbReference type="ARBA" id="ARBA00022598"/>
    </source>
</evidence>
<feature type="domain" description="CobQ/CobB/MinD/ParA nucleotide binding" evidence="9">
    <location>
        <begin position="12"/>
        <end position="195"/>
    </location>
</feature>
<dbReference type="NCBIfam" id="TIGR00379">
    <property type="entry name" value="cobB"/>
    <property type="match status" value="1"/>
</dbReference>
<dbReference type="InterPro" id="IPR027417">
    <property type="entry name" value="P-loop_NTPase"/>
</dbReference>
<comment type="similarity">
    <text evidence="8">Belongs to the CobB/CbiA family.</text>
</comment>
<dbReference type="HAMAP" id="MF_00027">
    <property type="entry name" value="CobB_CbiA"/>
    <property type="match status" value="1"/>
</dbReference>
<dbReference type="GO" id="GO:0005524">
    <property type="term" value="F:ATP binding"/>
    <property type="evidence" value="ECO:0007669"/>
    <property type="project" value="UniProtKB-UniRule"/>
</dbReference>
<dbReference type="GO" id="GO:0042242">
    <property type="term" value="F:cobyrinic acid a,c-diamide synthase activity"/>
    <property type="evidence" value="ECO:0007669"/>
    <property type="project" value="UniProtKB-UniRule"/>
</dbReference>
<evidence type="ECO:0000256" key="6">
    <source>
        <dbReference type="ARBA" id="ARBA00022842"/>
    </source>
</evidence>
<dbReference type="PROSITE" id="PS51274">
    <property type="entry name" value="GATASE_COBBQ"/>
    <property type="match status" value="1"/>
</dbReference>
<reference evidence="11 12" key="1">
    <citation type="submission" date="2019-08" db="EMBL/GenBank/DDBJ databases">
        <title>Complete genome sequence of Thermosulfurimonas marina SU872T, an anaerobic thermophilic chemolithoautotrophic bacterium isolated from a shallow marine hydrothermal vent.</title>
        <authorList>
            <person name="Allioux M."/>
            <person name="Jebbar M."/>
            <person name="Slobodkina G."/>
            <person name="Slobodkin A."/>
            <person name="Moalic Y."/>
            <person name="Frolova A."/>
            <person name="Shao Z."/>
            <person name="Alain K."/>
        </authorList>
    </citation>
    <scope>NUCLEOTIDE SEQUENCE [LARGE SCALE GENOMIC DNA]</scope>
    <source>
        <strain evidence="11 12">SU872</strain>
    </source>
</reference>
<keyword evidence="4 8" id="KW-0547">Nucleotide-binding</keyword>
<keyword evidence="7 8" id="KW-0315">Glutamine amidotransferase</keyword>
<dbReference type="InterPro" id="IPR011698">
    <property type="entry name" value="GATase_3"/>
</dbReference>
<evidence type="ECO:0000256" key="4">
    <source>
        <dbReference type="ARBA" id="ARBA00022741"/>
    </source>
</evidence>
<comment type="catalytic activity">
    <reaction evidence="8">
        <text>cob(II)yrinate + 2 L-glutamine + 2 ATP + 2 H2O = cob(II)yrinate a,c diamide + 2 L-glutamate + 2 ADP + 2 phosphate + 2 H(+)</text>
        <dbReference type="Rhea" id="RHEA:26289"/>
        <dbReference type="ChEBI" id="CHEBI:15377"/>
        <dbReference type="ChEBI" id="CHEBI:15378"/>
        <dbReference type="ChEBI" id="CHEBI:29985"/>
        <dbReference type="ChEBI" id="CHEBI:30616"/>
        <dbReference type="ChEBI" id="CHEBI:43474"/>
        <dbReference type="ChEBI" id="CHEBI:58359"/>
        <dbReference type="ChEBI" id="CHEBI:58537"/>
        <dbReference type="ChEBI" id="CHEBI:58894"/>
        <dbReference type="ChEBI" id="CHEBI:456216"/>
        <dbReference type="EC" id="6.3.5.11"/>
    </reaction>
</comment>
<evidence type="ECO:0000259" key="9">
    <source>
        <dbReference type="Pfam" id="PF01656"/>
    </source>
</evidence>
<dbReference type="EC" id="6.3.5.11" evidence="8"/>
<dbReference type="PANTHER" id="PTHR43873">
    <property type="entry name" value="COBYRINATE A,C-DIAMIDE SYNTHASE"/>
    <property type="match status" value="1"/>
</dbReference>
<dbReference type="PANTHER" id="PTHR43873:SF1">
    <property type="entry name" value="COBYRINATE A,C-DIAMIDE SYNTHASE"/>
    <property type="match status" value="1"/>
</dbReference>
<feature type="active site" description="Nucleophile" evidence="8">
    <location>
        <position position="331"/>
    </location>
</feature>
<comment type="miscellaneous">
    <text evidence="8">The a and c carboxylates of cobyrinate are activated for nucleophilic attack via formation of a phosphorylated intermediate by ATP. CbiA catalyzes first the amidation of the c-carboxylate, and then that of the a-carboxylate.</text>
</comment>
<evidence type="ECO:0000256" key="2">
    <source>
        <dbReference type="ARBA" id="ARBA00022573"/>
    </source>
</evidence>
<dbReference type="InterPro" id="IPR029062">
    <property type="entry name" value="Class_I_gatase-like"/>
</dbReference>
<comment type="function">
    <text evidence="8">Catalyzes the ATP-dependent amidation of the two carboxylate groups at positions a and c of cobyrinate, using either L-glutamine or ammonia as the nitrogen source.</text>
</comment>
<dbReference type="Gene3D" id="3.40.50.880">
    <property type="match status" value="1"/>
</dbReference>
<dbReference type="CDD" id="cd05388">
    <property type="entry name" value="CobB_N"/>
    <property type="match status" value="1"/>
</dbReference>
<comment type="domain">
    <text evidence="8">Comprises of two domains. The C-terminal domain contains the binding site for glutamine and catalyzes the hydrolysis of this substrate to glutamate and ammonia. The N-terminal domain is anticipated to bind ATP and cobyrinate and catalyzes the ultimate synthesis of the diamide product. The ammonia produced via the glutaminase domain is probably translocated to the adjacent domain via a molecular tunnel, where it reacts with an activated intermediate.</text>
</comment>